<dbReference type="NCBIfam" id="TIGR00231">
    <property type="entry name" value="small_GTP"/>
    <property type="match status" value="1"/>
</dbReference>
<dbReference type="GO" id="GO:1905515">
    <property type="term" value="P:non-motile cilium assembly"/>
    <property type="evidence" value="ECO:0007669"/>
    <property type="project" value="TreeGrafter"/>
</dbReference>
<feature type="compositionally biased region" description="Basic and acidic residues" evidence="5">
    <location>
        <begin position="253"/>
        <end position="290"/>
    </location>
</feature>
<feature type="compositionally biased region" description="Basic and acidic residues" evidence="5">
    <location>
        <begin position="225"/>
        <end position="244"/>
    </location>
</feature>
<dbReference type="EMBL" id="UYJE01003856">
    <property type="protein sequence ID" value="VDI22948.1"/>
    <property type="molecule type" value="Genomic_DNA"/>
</dbReference>
<dbReference type="SUPFAM" id="SSF52540">
    <property type="entry name" value="P-loop containing nucleoside triphosphate hydrolases"/>
    <property type="match status" value="1"/>
</dbReference>
<dbReference type="GO" id="GO:0005525">
    <property type="term" value="F:GTP binding"/>
    <property type="evidence" value="ECO:0007669"/>
    <property type="project" value="UniProtKB-KW"/>
</dbReference>
<evidence type="ECO:0000256" key="5">
    <source>
        <dbReference type="SAM" id="MobiDB-lite"/>
    </source>
</evidence>
<dbReference type="GO" id="GO:0097500">
    <property type="term" value="P:receptor localization to non-motile cilium"/>
    <property type="evidence" value="ECO:0007669"/>
    <property type="project" value="TreeGrafter"/>
</dbReference>
<dbReference type="PRINTS" id="PR00328">
    <property type="entry name" value="SAR1GTPBP"/>
</dbReference>
<proteinExistence type="predicted"/>
<dbReference type="SMART" id="SM00178">
    <property type="entry name" value="SAR"/>
    <property type="match status" value="1"/>
</dbReference>
<dbReference type="InterPro" id="IPR005225">
    <property type="entry name" value="Small_GTP-bd"/>
</dbReference>
<dbReference type="Pfam" id="PF00025">
    <property type="entry name" value="Arf"/>
    <property type="match status" value="1"/>
</dbReference>
<dbReference type="GO" id="GO:0003924">
    <property type="term" value="F:GTPase activity"/>
    <property type="evidence" value="ECO:0007669"/>
    <property type="project" value="InterPro"/>
</dbReference>
<evidence type="ECO:0000256" key="2">
    <source>
        <dbReference type="ARBA" id="ARBA00023134"/>
    </source>
</evidence>
<dbReference type="PANTHER" id="PTHR46090">
    <property type="entry name" value="ADP-RIBOSYLATION FACTOR-LIKE PROTEIN 13B"/>
    <property type="match status" value="1"/>
</dbReference>
<name>A0A8B6DSH6_MYTGA</name>
<sequence length="497" mass="56706">MGKCFSCLKRKTQPRREVTLAILGLDNAGKTTATKALLGETHHDTAPTVGFTSESLTLDHYEIKIFDLGGGKNIRRIWKEYFVEVYGVIFVVDSSTPERLEEAKNVLKGLLEDEKVAGKPILLLANKQDHQNAMDEVDICDQLGLEDLVNANKCPCRIETCSALKGTGKKMDNNIKVGLKWMCATLEHNWRVYQPRVENDMEVEAAKKRKELAEKKERVRKIREEREKKEEEERKRLGIEKPVSDDEDQLDGDPFKRVDVNSLNEKEKRMKEEKRKKKELELKMLGRDTNDNNTVNNDLDESEGEIRSSRSLKYLGLRNGLSSNENHMKNGNLNTLSSENKLPYDSEQDSDLDITSKKSRRATPRLPPLQKPLVVGKTLSYDNETEEDMTPSSLSYRIDNEESNPTEVRKLKKKAYLKKNKTGPSDEEIEIGDTLRNTGITDFTWTLGSPKKEVLSSDEGPVQKNWGFAEDLEDTIDTPTRRIGVRPNFEDDEDVML</sequence>
<dbReference type="InterPro" id="IPR027417">
    <property type="entry name" value="P-loop_NTPase"/>
</dbReference>
<feature type="binding site" evidence="3">
    <location>
        <begin position="24"/>
        <end position="31"/>
    </location>
    <ligand>
        <name>GTP</name>
        <dbReference type="ChEBI" id="CHEBI:37565"/>
    </ligand>
</feature>
<feature type="binding site" evidence="3">
    <location>
        <position position="70"/>
    </location>
    <ligand>
        <name>GTP</name>
        <dbReference type="ChEBI" id="CHEBI:37565"/>
    </ligand>
</feature>
<evidence type="ECO:0000256" key="4">
    <source>
        <dbReference type="PIRSR" id="PIRSR606689-2"/>
    </source>
</evidence>
<dbReference type="GO" id="GO:0097730">
    <property type="term" value="C:non-motile cilium"/>
    <property type="evidence" value="ECO:0007669"/>
    <property type="project" value="TreeGrafter"/>
</dbReference>
<dbReference type="SMART" id="SM00177">
    <property type="entry name" value="ARF"/>
    <property type="match status" value="1"/>
</dbReference>
<feature type="binding site" evidence="4">
    <location>
        <position position="48"/>
    </location>
    <ligand>
        <name>Mg(2+)</name>
        <dbReference type="ChEBI" id="CHEBI:18420"/>
    </ligand>
</feature>
<evidence type="ECO:0000313" key="7">
    <source>
        <dbReference type="Proteomes" id="UP000596742"/>
    </source>
</evidence>
<comment type="caution">
    <text evidence="6">The sequence shown here is derived from an EMBL/GenBank/DDBJ whole genome shotgun (WGS) entry which is preliminary data.</text>
</comment>
<evidence type="ECO:0000256" key="1">
    <source>
        <dbReference type="ARBA" id="ARBA00022741"/>
    </source>
</evidence>
<dbReference type="OrthoDB" id="14717at2759"/>
<accession>A0A8B6DSH6</accession>
<dbReference type="GO" id="GO:0060170">
    <property type="term" value="C:ciliary membrane"/>
    <property type="evidence" value="ECO:0007669"/>
    <property type="project" value="TreeGrafter"/>
</dbReference>
<keyword evidence="7" id="KW-1185">Reference proteome</keyword>
<organism evidence="6 7">
    <name type="scientific">Mytilus galloprovincialis</name>
    <name type="common">Mediterranean mussel</name>
    <dbReference type="NCBI Taxonomy" id="29158"/>
    <lineage>
        <taxon>Eukaryota</taxon>
        <taxon>Metazoa</taxon>
        <taxon>Spiralia</taxon>
        <taxon>Lophotrochozoa</taxon>
        <taxon>Mollusca</taxon>
        <taxon>Bivalvia</taxon>
        <taxon>Autobranchia</taxon>
        <taxon>Pteriomorphia</taxon>
        <taxon>Mytilida</taxon>
        <taxon>Mytiloidea</taxon>
        <taxon>Mytilidae</taxon>
        <taxon>Mytilinae</taxon>
        <taxon>Mytilus</taxon>
    </lineage>
</organism>
<dbReference type="InterPro" id="IPR006689">
    <property type="entry name" value="Small_GTPase_ARF/SAR"/>
</dbReference>
<dbReference type="Gene3D" id="3.40.50.300">
    <property type="entry name" value="P-loop containing nucleotide triphosphate hydrolases"/>
    <property type="match status" value="1"/>
</dbReference>
<feature type="binding site" evidence="4">
    <location>
        <position position="31"/>
    </location>
    <ligand>
        <name>Mg(2+)</name>
        <dbReference type="ChEBI" id="CHEBI:18420"/>
    </ligand>
</feature>
<gene>
    <name evidence="6" type="ORF">MGAL_10B090620</name>
</gene>
<dbReference type="FunFam" id="3.40.50.300:FF:000415">
    <property type="entry name" value="ADP-ribosylation factor-like GTPase 13B"/>
    <property type="match status" value="1"/>
</dbReference>
<feature type="compositionally biased region" description="Polar residues" evidence="5">
    <location>
        <begin position="322"/>
        <end position="340"/>
    </location>
</feature>
<dbReference type="InterPro" id="IPR051995">
    <property type="entry name" value="Ciliary_GTPase"/>
</dbReference>
<keyword evidence="1 3" id="KW-0547">Nucleotide-binding</keyword>
<keyword evidence="4" id="KW-0479">Metal-binding</keyword>
<evidence type="ECO:0000313" key="6">
    <source>
        <dbReference type="EMBL" id="VDI22948.1"/>
    </source>
</evidence>
<evidence type="ECO:0000256" key="3">
    <source>
        <dbReference type="PIRSR" id="PIRSR606689-1"/>
    </source>
</evidence>
<dbReference type="PROSITE" id="PS51417">
    <property type="entry name" value="ARF"/>
    <property type="match status" value="1"/>
</dbReference>
<reference evidence="6" key="1">
    <citation type="submission" date="2018-11" db="EMBL/GenBank/DDBJ databases">
        <authorList>
            <person name="Alioto T."/>
            <person name="Alioto T."/>
        </authorList>
    </citation>
    <scope>NUCLEOTIDE SEQUENCE</scope>
</reference>
<feature type="region of interest" description="Disordered" evidence="5">
    <location>
        <begin position="225"/>
        <end position="306"/>
    </location>
</feature>
<feature type="region of interest" description="Disordered" evidence="5">
    <location>
        <begin position="322"/>
        <end position="369"/>
    </location>
</feature>
<dbReference type="GO" id="GO:0046872">
    <property type="term" value="F:metal ion binding"/>
    <property type="evidence" value="ECO:0007669"/>
    <property type="project" value="UniProtKB-KW"/>
</dbReference>
<keyword evidence="4" id="KW-0460">Magnesium</keyword>
<protein>
    <submittedName>
        <fullName evidence="6">ADP-ribosylation factor-like protein 13B</fullName>
    </submittedName>
</protein>
<keyword evidence="2 3" id="KW-0342">GTP-binding</keyword>
<dbReference type="AlphaFoldDB" id="A0A8B6DSH6"/>
<dbReference type="PANTHER" id="PTHR46090:SF2">
    <property type="entry name" value="ADP-RIBOSYLATION FACTOR-LIKE PROTEIN 13B"/>
    <property type="match status" value="1"/>
</dbReference>
<feature type="binding site" evidence="3">
    <location>
        <begin position="126"/>
        <end position="129"/>
    </location>
    <ligand>
        <name>GTP</name>
        <dbReference type="ChEBI" id="CHEBI:37565"/>
    </ligand>
</feature>
<dbReference type="Proteomes" id="UP000596742">
    <property type="component" value="Unassembled WGS sequence"/>
</dbReference>